<evidence type="ECO:0000256" key="7">
    <source>
        <dbReference type="ARBA" id="ARBA00038093"/>
    </source>
</evidence>
<keyword evidence="10" id="KW-0255">Endonuclease</keyword>
<dbReference type="GO" id="GO:0004540">
    <property type="term" value="F:RNA nuclease activity"/>
    <property type="evidence" value="ECO:0007669"/>
    <property type="project" value="InterPro"/>
</dbReference>
<dbReference type="GO" id="GO:0000287">
    <property type="term" value="F:magnesium ion binding"/>
    <property type="evidence" value="ECO:0007669"/>
    <property type="project" value="UniProtKB-UniRule"/>
</dbReference>
<evidence type="ECO:0000313" key="10">
    <source>
        <dbReference type="EMBL" id="SDZ48105.1"/>
    </source>
</evidence>
<dbReference type="PANTHER" id="PTHR33653">
    <property type="entry name" value="RIBONUCLEASE VAPC2"/>
    <property type="match status" value="1"/>
</dbReference>
<protein>
    <recommendedName>
        <fullName evidence="8">Ribonuclease VapC</fullName>
        <shortName evidence="8">RNase VapC</shortName>
        <ecNumber evidence="8">3.1.-.-</ecNumber>
    </recommendedName>
    <alternativeName>
        <fullName evidence="8">Toxin VapC</fullName>
    </alternativeName>
</protein>
<dbReference type="GO" id="GO:0090729">
    <property type="term" value="F:toxin activity"/>
    <property type="evidence" value="ECO:0007669"/>
    <property type="project" value="UniProtKB-KW"/>
</dbReference>
<feature type="binding site" evidence="8">
    <location>
        <position position="7"/>
    </location>
    <ligand>
        <name>Mg(2+)</name>
        <dbReference type="ChEBI" id="CHEBI:18420"/>
    </ligand>
</feature>
<keyword evidence="5 8" id="KW-0378">Hydrolase</keyword>
<keyword evidence="2 8" id="KW-1277">Toxin-antitoxin system</keyword>
<dbReference type="AlphaFoldDB" id="A0A1H3TEJ7"/>
<accession>A0A1H3TEJ7</accession>
<comment type="cofactor">
    <cofactor evidence="1 8">
        <name>Mg(2+)</name>
        <dbReference type="ChEBI" id="CHEBI:18420"/>
    </cofactor>
</comment>
<dbReference type="GeneID" id="94691549"/>
<evidence type="ECO:0000256" key="8">
    <source>
        <dbReference type="HAMAP-Rule" id="MF_00265"/>
    </source>
</evidence>
<dbReference type="EC" id="3.1.-.-" evidence="8"/>
<dbReference type="EMBL" id="FNPE01000027">
    <property type="protein sequence ID" value="SDZ48105.1"/>
    <property type="molecule type" value="Genomic_DNA"/>
</dbReference>
<dbReference type="RefSeq" id="WP_034367439.1">
    <property type="nucleotide sequence ID" value="NZ_AP025556.1"/>
</dbReference>
<comment type="function">
    <text evidence="8">Toxic component of a toxin-antitoxin (TA) system. An RNase.</text>
</comment>
<dbReference type="GO" id="GO:0004519">
    <property type="term" value="F:endonuclease activity"/>
    <property type="evidence" value="ECO:0007669"/>
    <property type="project" value="UniProtKB-KW"/>
</dbReference>
<evidence type="ECO:0000256" key="3">
    <source>
        <dbReference type="ARBA" id="ARBA00022722"/>
    </source>
</evidence>
<gene>
    <name evidence="8" type="primary">vapC</name>
    <name evidence="10" type="ORF">SAMN05421547_12765</name>
</gene>
<evidence type="ECO:0000256" key="6">
    <source>
        <dbReference type="ARBA" id="ARBA00022842"/>
    </source>
</evidence>
<evidence type="ECO:0000256" key="1">
    <source>
        <dbReference type="ARBA" id="ARBA00001946"/>
    </source>
</evidence>
<keyword evidence="6 8" id="KW-0460">Magnesium</keyword>
<comment type="similarity">
    <text evidence="7 8">Belongs to the PINc/VapC protein family.</text>
</comment>
<evidence type="ECO:0000256" key="2">
    <source>
        <dbReference type="ARBA" id="ARBA00022649"/>
    </source>
</evidence>
<dbReference type="GO" id="GO:0016787">
    <property type="term" value="F:hydrolase activity"/>
    <property type="evidence" value="ECO:0007669"/>
    <property type="project" value="UniProtKB-KW"/>
</dbReference>
<dbReference type="Proteomes" id="UP000183417">
    <property type="component" value="Unassembled WGS sequence"/>
</dbReference>
<keyword evidence="4 8" id="KW-0479">Metal-binding</keyword>
<evidence type="ECO:0000313" key="11">
    <source>
        <dbReference type="Proteomes" id="UP000183417"/>
    </source>
</evidence>
<dbReference type="InterPro" id="IPR022907">
    <property type="entry name" value="VapC_family"/>
</dbReference>
<dbReference type="Pfam" id="PF01850">
    <property type="entry name" value="PIN"/>
    <property type="match status" value="1"/>
</dbReference>
<dbReference type="HAMAP" id="MF_00265">
    <property type="entry name" value="VapC_Nob1"/>
    <property type="match status" value="1"/>
</dbReference>
<dbReference type="InterPro" id="IPR029060">
    <property type="entry name" value="PIN-like_dom_sf"/>
</dbReference>
<dbReference type="InterPro" id="IPR050556">
    <property type="entry name" value="Type_II_TA_system_RNase"/>
</dbReference>
<dbReference type="Gene3D" id="3.40.50.1010">
    <property type="entry name" value="5'-nuclease"/>
    <property type="match status" value="1"/>
</dbReference>
<evidence type="ECO:0000256" key="4">
    <source>
        <dbReference type="ARBA" id="ARBA00022723"/>
    </source>
</evidence>
<sequence length="148" mass="15850">MTRYLLDTNIASHIIKGDIPAVREQLVRVPMHQIAVSAVTQAELMYGVAKRGHPAGLSLRVTGFLARVEVLPWTAQVADAYGHLRAACEAAGITLASMDMMIAAHALLLQQQAAQAGERSVLVTRDRVFSRIPEPGLAIADWTTGPAG</sequence>
<keyword evidence="3 8" id="KW-0540">Nuclease</keyword>
<evidence type="ECO:0000259" key="9">
    <source>
        <dbReference type="Pfam" id="PF01850"/>
    </source>
</evidence>
<feature type="domain" description="PIN" evidence="9">
    <location>
        <begin position="4"/>
        <end position="133"/>
    </location>
</feature>
<dbReference type="CDD" id="cd18740">
    <property type="entry name" value="PIN_VapC4-5_FitB-like"/>
    <property type="match status" value="1"/>
</dbReference>
<name>A0A1H3TEJ7_9BURK</name>
<keyword evidence="8" id="KW-0800">Toxin</keyword>
<evidence type="ECO:0000256" key="5">
    <source>
        <dbReference type="ARBA" id="ARBA00022801"/>
    </source>
</evidence>
<dbReference type="PANTHER" id="PTHR33653:SF1">
    <property type="entry name" value="RIBONUCLEASE VAPC2"/>
    <property type="match status" value="1"/>
</dbReference>
<dbReference type="InterPro" id="IPR002716">
    <property type="entry name" value="PIN_dom"/>
</dbReference>
<feature type="binding site" evidence="8">
    <location>
        <position position="99"/>
    </location>
    <ligand>
        <name>Mg(2+)</name>
        <dbReference type="ChEBI" id="CHEBI:18420"/>
    </ligand>
</feature>
<proteinExistence type="inferred from homology"/>
<reference evidence="10 11" key="1">
    <citation type="submission" date="2016-10" db="EMBL/GenBank/DDBJ databases">
        <authorList>
            <person name="de Groot N.N."/>
        </authorList>
    </citation>
    <scope>NUCLEOTIDE SEQUENCE [LARGE SCALE GENOMIC DNA]</scope>
    <source>
        <strain evidence="10 11">LMG 24775</strain>
    </source>
</reference>
<organism evidence="10 11">
    <name type="scientific">Delftia lacustris</name>
    <dbReference type="NCBI Taxonomy" id="558537"/>
    <lineage>
        <taxon>Bacteria</taxon>
        <taxon>Pseudomonadati</taxon>
        <taxon>Pseudomonadota</taxon>
        <taxon>Betaproteobacteria</taxon>
        <taxon>Burkholderiales</taxon>
        <taxon>Comamonadaceae</taxon>
        <taxon>Delftia</taxon>
    </lineage>
</organism>
<dbReference type="SUPFAM" id="SSF88723">
    <property type="entry name" value="PIN domain-like"/>
    <property type="match status" value="1"/>
</dbReference>